<gene>
    <name evidence="1" type="ORF">HYG85_02770</name>
</gene>
<protein>
    <recommendedName>
        <fullName evidence="3">CopG family transcriptional regulator</fullName>
    </recommendedName>
</protein>
<accession>A0A8J8SA33</accession>
<name>A0A8J8SA33_9FIRM</name>
<reference evidence="1 2" key="1">
    <citation type="submission" date="2020-07" db="EMBL/GenBank/DDBJ databases">
        <title>Vallitalea guaymasensis genome.</title>
        <authorList>
            <person name="Postec A."/>
        </authorList>
    </citation>
    <scope>NUCLEOTIDE SEQUENCE [LARGE SCALE GENOMIC DNA]</scope>
    <source>
        <strain evidence="1 2">Ra1766G1</strain>
    </source>
</reference>
<evidence type="ECO:0000313" key="2">
    <source>
        <dbReference type="Proteomes" id="UP000677305"/>
    </source>
</evidence>
<dbReference type="Proteomes" id="UP000677305">
    <property type="component" value="Chromosome"/>
</dbReference>
<evidence type="ECO:0000313" key="1">
    <source>
        <dbReference type="EMBL" id="QUH27383.1"/>
    </source>
</evidence>
<dbReference type="KEGG" id="vgu:HYG85_02770"/>
<keyword evidence="2" id="KW-1185">Reference proteome</keyword>
<evidence type="ECO:0008006" key="3">
    <source>
        <dbReference type="Google" id="ProtNLM"/>
    </source>
</evidence>
<sequence>MANKKMGRPTDNPKRHRIAVRLDDESKDILDKYCEQENVNQMEAARRGIKKLKDELK</sequence>
<organism evidence="1 2">
    <name type="scientific">Vallitalea guaymasensis</name>
    <dbReference type="NCBI Taxonomy" id="1185412"/>
    <lineage>
        <taxon>Bacteria</taxon>
        <taxon>Bacillati</taxon>
        <taxon>Bacillota</taxon>
        <taxon>Clostridia</taxon>
        <taxon>Lachnospirales</taxon>
        <taxon>Vallitaleaceae</taxon>
        <taxon>Vallitalea</taxon>
    </lineage>
</organism>
<dbReference type="EMBL" id="CP058561">
    <property type="protein sequence ID" value="QUH27383.1"/>
    <property type="molecule type" value="Genomic_DNA"/>
</dbReference>
<dbReference type="RefSeq" id="WP_193774666.1">
    <property type="nucleotide sequence ID" value="NZ_CAJXUH010000014.1"/>
</dbReference>
<proteinExistence type="predicted"/>
<dbReference type="AlphaFoldDB" id="A0A8J8SA33"/>